<protein>
    <recommendedName>
        <fullName evidence="2">Ankyrin repeat domain-containing protein</fullName>
    </recommendedName>
</protein>
<proteinExistence type="predicted"/>
<accession>A0A382GUH7</accession>
<dbReference type="AlphaFoldDB" id="A0A382GUH7"/>
<organism evidence="1">
    <name type="scientific">marine metagenome</name>
    <dbReference type="NCBI Taxonomy" id="408172"/>
    <lineage>
        <taxon>unclassified sequences</taxon>
        <taxon>metagenomes</taxon>
        <taxon>ecological metagenomes</taxon>
    </lineage>
</organism>
<evidence type="ECO:0008006" key="2">
    <source>
        <dbReference type="Google" id="ProtNLM"/>
    </source>
</evidence>
<dbReference type="EMBL" id="UINC01057450">
    <property type="protein sequence ID" value="SVB78609.1"/>
    <property type="molecule type" value="Genomic_DNA"/>
</dbReference>
<name>A0A382GUH7_9ZZZZ</name>
<evidence type="ECO:0000313" key="1">
    <source>
        <dbReference type="EMBL" id="SVB78609.1"/>
    </source>
</evidence>
<gene>
    <name evidence="1" type="ORF">METZ01_LOCUS231463</name>
</gene>
<sequence>MQGFLTFVLAGSFLVTGQTTDPPTLVQAAKDADWRVVRILLEEGTEVDETAS</sequence>
<feature type="non-terminal residue" evidence="1">
    <location>
        <position position="52"/>
    </location>
</feature>
<reference evidence="1" key="1">
    <citation type="submission" date="2018-05" db="EMBL/GenBank/DDBJ databases">
        <authorList>
            <person name="Lanie J.A."/>
            <person name="Ng W.-L."/>
            <person name="Kazmierczak K.M."/>
            <person name="Andrzejewski T.M."/>
            <person name="Davidsen T.M."/>
            <person name="Wayne K.J."/>
            <person name="Tettelin H."/>
            <person name="Glass J.I."/>
            <person name="Rusch D."/>
            <person name="Podicherti R."/>
            <person name="Tsui H.-C.T."/>
            <person name="Winkler M.E."/>
        </authorList>
    </citation>
    <scope>NUCLEOTIDE SEQUENCE</scope>
</reference>